<dbReference type="CDD" id="cd00009">
    <property type="entry name" value="AAA"/>
    <property type="match status" value="1"/>
</dbReference>
<dbReference type="PANTHER" id="PTHR30050:SF4">
    <property type="entry name" value="ATP-BINDING PROTEIN RV3427C IN INSERTION SEQUENCE-RELATED"/>
    <property type="match status" value="1"/>
</dbReference>
<proteinExistence type="predicted"/>
<dbReference type="Pfam" id="PF01695">
    <property type="entry name" value="IstB_IS21"/>
    <property type="match status" value="1"/>
</dbReference>
<dbReference type="InterPro" id="IPR002611">
    <property type="entry name" value="IstB_ATP-bd"/>
</dbReference>
<sequence length="182" mass="20192">PSVNRQQLYDLATCQFVERAEGVWFLGPAGVGKSHLAQALGHEAIRKGYDVVYVRTSAMLNHLNGGRADGSYERRLLSYMRPDVLILDDFGLKPMRPPAAEDLYEVIESRYQRSSTVLTTNRAFSEWLELFDQPVLGSAAIDRLAHGATQVTITGESYRARGPKGEPLISARTAKTIIPDDK</sequence>
<gene>
    <name evidence="2" type="ORF">LCGC14_2525240</name>
</gene>
<feature type="domain" description="AAA+ ATPase" evidence="1">
    <location>
        <begin position="19"/>
        <end position="155"/>
    </location>
</feature>
<accession>A0A0F9D6Q9</accession>
<dbReference type="GO" id="GO:0006260">
    <property type="term" value="P:DNA replication"/>
    <property type="evidence" value="ECO:0007669"/>
    <property type="project" value="TreeGrafter"/>
</dbReference>
<organism evidence="2">
    <name type="scientific">marine sediment metagenome</name>
    <dbReference type="NCBI Taxonomy" id="412755"/>
    <lineage>
        <taxon>unclassified sequences</taxon>
        <taxon>metagenomes</taxon>
        <taxon>ecological metagenomes</taxon>
    </lineage>
</organism>
<dbReference type="AlphaFoldDB" id="A0A0F9D6Q9"/>
<reference evidence="2" key="1">
    <citation type="journal article" date="2015" name="Nature">
        <title>Complex archaea that bridge the gap between prokaryotes and eukaryotes.</title>
        <authorList>
            <person name="Spang A."/>
            <person name="Saw J.H."/>
            <person name="Jorgensen S.L."/>
            <person name="Zaremba-Niedzwiedzka K."/>
            <person name="Martijn J."/>
            <person name="Lind A.E."/>
            <person name="van Eijk R."/>
            <person name="Schleper C."/>
            <person name="Guy L."/>
            <person name="Ettema T.J."/>
        </authorList>
    </citation>
    <scope>NUCLEOTIDE SEQUENCE</scope>
</reference>
<dbReference type="GO" id="GO:0005524">
    <property type="term" value="F:ATP binding"/>
    <property type="evidence" value="ECO:0007669"/>
    <property type="project" value="InterPro"/>
</dbReference>
<feature type="non-terminal residue" evidence="2">
    <location>
        <position position="1"/>
    </location>
</feature>
<name>A0A0F9D6Q9_9ZZZZ</name>
<evidence type="ECO:0000259" key="1">
    <source>
        <dbReference type="SMART" id="SM00382"/>
    </source>
</evidence>
<protein>
    <recommendedName>
        <fullName evidence="1">AAA+ ATPase domain-containing protein</fullName>
    </recommendedName>
</protein>
<dbReference type="InterPro" id="IPR003593">
    <property type="entry name" value="AAA+_ATPase"/>
</dbReference>
<dbReference type="EMBL" id="LAZR01040837">
    <property type="protein sequence ID" value="KKL13491.1"/>
    <property type="molecule type" value="Genomic_DNA"/>
</dbReference>
<dbReference type="SMART" id="SM00382">
    <property type="entry name" value="AAA"/>
    <property type="match status" value="1"/>
</dbReference>
<dbReference type="SUPFAM" id="SSF52540">
    <property type="entry name" value="P-loop containing nucleoside triphosphate hydrolases"/>
    <property type="match status" value="1"/>
</dbReference>
<dbReference type="PANTHER" id="PTHR30050">
    <property type="entry name" value="CHROMOSOMAL REPLICATION INITIATOR PROTEIN DNAA"/>
    <property type="match status" value="1"/>
</dbReference>
<evidence type="ECO:0000313" key="2">
    <source>
        <dbReference type="EMBL" id="KKL13491.1"/>
    </source>
</evidence>
<comment type="caution">
    <text evidence="2">The sequence shown here is derived from an EMBL/GenBank/DDBJ whole genome shotgun (WGS) entry which is preliminary data.</text>
</comment>
<dbReference type="Gene3D" id="3.40.50.300">
    <property type="entry name" value="P-loop containing nucleotide triphosphate hydrolases"/>
    <property type="match status" value="1"/>
</dbReference>
<dbReference type="InterPro" id="IPR027417">
    <property type="entry name" value="P-loop_NTPase"/>
</dbReference>